<dbReference type="EMBL" id="JXYA01000026">
    <property type="protein sequence ID" value="KJZ08602.1"/>
    <property type="molecule type" value="Genomic_DNA"/>
</dbReference>
<dbReference type="InterPro" id="IPR000847">
    <property type="entry name" value="LysR_HTH_N"/>
</dbReference>
<comment type="similarity">
    <text evidence="1">Belongs to the LysR transcriptional regulatory family.</text>
</comment>
<dbReference type="PANTHER" id="PTHR30126:SF88">
    <property type="entry name" value="TRANSCRIPTIONAL REGULATOR-RELATED"/>
    <property type="match status" value="1"/>
</dbReference>
<evidence type="ECO:0000256" key="3">
    <source>
        <dbReference type="ARBA" id="ARBA00023125"/>
    </source>
</evidence>
<keyword evidence="7" id="KW-1185">Reference proteome</keyword>
<keyword evidence="4" id="KW-0804">Transcription</keyword>
<evidence type="ECO:0000256" key="4">
    <source>
        <dbReference type="ARBA" id="ARBA00023163"/>
    </source>
</evidence>
<keyword evidence="3" id="KW-0238">DNA-binding</keyword>
<dbReference type="PANTHER" id="PTHR30126">
    <property type="entry name" value="HTH-TYPE TRANSCRIPTIONAL REGULATOR"/>
    <property type="match status" value="1"/>
</dbReference>
<accession>A0A0F4QPP7</accession>
<dbReference type="Pfam" id="PF00126">
    <property type="entry name" value="HTH_1"/>
    <property type="match status" value="1"/>
</dbReference>
<dbReference type="InterPro" id="IPR005119">
    <property type="entry name" value="LysR_subst-bd"/>
</dbReference>
<gene>
    <name evidence="6" type="ORF">TW77_12185</name>
</gene>
<dbReference type="RefSeq" id="WP_046005254.1">
    <property type="nucleotide sequence ID" value="NZ_JXYA01000026.1"/>
</dbReference>
<evidence type="ECO:0000256" key="2">
    <source>
        <dbReference type="ARBA" id="ARBA00023015"/>
    </source>
</evidence>
<protein>
    <submittedName>
        <fullName evidence="6">LysR family transcriptional regulator</fullName>
    </submittedName>
</protein>
<evidence type="ECO:0000313" key="6">
    <source>
        <dbReference type="EMBL" id="KJZ08602.1"/>
    </source>
</evidence>
<comment type="caution">
    <text evidence="6">The sequence shown here is derived from an EMBL/GenBank/DDBJ whole genome shotgun (WGS) entry which is preliminary data.</text>
</comment>
<dbReference type="InterPro" id="IPR036390">
    <property type="entry name" value="WH_DNA-bd_sf"/>
</dbReference>
<dbReference type="Pfam" id="PF03466">
    <property type="entry name" value="LysR_substrate"/>
    <property type="match status" value="1"/>
</dbReference>
<dbReference type="PROSITE" id="PS50931">
    <property type="entry name" value="HTH_LYSR"/>
    <property type="match status" value="1"/>
</dbReference>
<dbReference type="SUPFAM" id="SSF53850">
    <property type="entry name" value="Periplasmic binding protein-like II"/>
    <property type="match status" value="1"/>
</dbReference>
<dbReference type="GO" id="GO:0000976">
    <property type="term" value="F:transcription cis-regulatory region binding"/>
    <property type="evidence" value="ECO:0007669"/>
    <property type="project" value="TreeGrafter"/>
</dbReference>
<sequence>MKLADIQVLDAVANAQSLSAAAKRLYKSQPAVTQALKRLSDELGFALVTREDYRIRLTEQGKRFHQHAQKLLEQHNHLKILADEFSQGNEAKFRICYEPMCHQETYNTQISSTFKQFPSTELVISSGRRFVALEQVNAGAADLGIGPWFDLFHATGELESIAIGETKLGVVAKRGLLPKRMYYDELSLYPCLAMVESGFDFDSERLAYSRGLHVMKLDDVSTIKLFLSQGVGFALTSLNTCRQELESGELERIEIIDRQHEFTAAIHAFRRHQSHYGPVARHLWQQFSALGAQFANGN</sequence>
<dbReference type="Gene3D" id="3.40.190.290">
    <property type="match status" value="1"/>
</dbReference>
<name>A0A0F4QPP7_9GAMM</name>
<dbReference type="PRINTS" id="PR00039">
    <property type="entry name" value="HTHLYSR"/>
</dbReference>
<dbReference type="Gene3D" id="1.10.10.10">
    <property type="entry name" value="Winged helix-like DNA-binding domain superfamily/Winged helix DNA-binding domain"/>
    <property type="match status" value="1"/>
</dbReference>
<dbReference type="OrthoDB" id="9786526at2"/>
<reference evidence="6 7" key="1">
    <citation type="journal article" date="2015" name="BMC Genomics">
        <title>Genome mining reveals unlocked bioactive potential of marine Gram-negative bacteria.</title>
        <authorList>
            <person name="Machado H."/>
            <person name="Sonnenschein E.C."/>
            <person name="Melchiorsen J."/>
            <person name="Gram L."/>
        </authorList>
    </citation>
    <scope>NUCLEOTIDE SEQUENCE [LARGE SCALE GENOMIC DNA]</scope>
    <source>
        <strain evidence="6 7">S2471</strain>
    </source>
</reference>
<dbReference type="AlphaFoldDB" id="A0A0F4QPP7"/>
<feature type="domain" description="HTH lysR-type" evidence="5">
    <location>
        <begin position="1"/>
        <end position="58"/>
    </location>
</feature>
<dbReference type="CDD" id="cd05466">
    <property type="entry name" value="PBP2_LTTR_substrate"/>
    <property type="match status" value="1"/>
</dbReference>
<dbReference type="SUPFAM" id="SSF46785">
    <property type="entry name" value="Winged helix' DNA-binding domain"/>
    <property type="match status" value="1"/>
</dbReference>
<evidence type="ECO:0000313" key="7">
    <source>
        <dbReference type="Proteomes" id="UP000033452"/>
    </source>
</evidence>
<evidence type="ECO:0000259" key="5">
    <source>
        <dbReference type="PROSITE" id="PS50931"/>
    </source>
</evidence>
<dbReference type="InterPro" id="IPR036388">
    <property type="entry name" value="WH-like_DNA-bd_sf"/>
</dbReference>
<dbReference type="Proteomes" id="UP000033452">
    <property type="component" value="Unassembled WGS sequence"/>
</dbReference>
<dbReference type="PATRIC" id="fig|43658.5.peg.2579"/>
<dbReference type="GO" id="GO:0003700">
    <property type="term" value="F:DNA-binding transcription factor activity"/>
    <property type="evidence" value="ECO:0007669"/>
    <property type="project" value="InterPro"/>
</dbReference>
<evidence type="ECO:0000256" key="1">
    <source>
        <dbReference type="ARBA" id="ARBA00009437"/>
    </source>
</evidence>
<keyword evidence="2" id="KW-0805">Transcription regulation</keyword>
<organism evidence="6 7">
    <name type="scientific">Pseudoalteromonas rubra</name>
    <dbReference type="NCBI Taxonomy" id="43658"/>
    <lineage>
        <taxon>Bacteria</taxon>
        <taxon>Pseudomonadati</taxon>
        <taxon>Pseudomonadota</taxon>
        <taxon>Gammaproteobacteria</taxon>
        <taxon>Alteromonadales</taxon>
        <taxon>Pseudoalteromonadaceae</taxon>
        <taxon>Pseudoalteromonas</taxon>
    </lineage>
</organism>
<proteinExistence type="inferred from homology"/>